<dbReference type="Proteomes" id="UP000191200">
    <property type="component" value="Chromosome"/>
</dbReference>
<dbReference type="Gene3D" id="3.10.105.10">
    <property type="entry name" value="Dipeptide-binding Protein, Domain 3"/>
    <property type="match status" value="1"/>
</dbReference>
<keyword evidence="5" id="KW-0571">Peptide transport</keyword>
<sequence length="557" mass="61958">MKKKIKYLLMSATVLTLVACGNNTAKNDTSSKNTSGGTEELADEQVFTVNVPQEMPTADLSLSTDVISSVALNNVYEGIYRLNDKQELEPAGAKEKVEISEDGLTYKVKLREESKWSDGEPVTAKDYVYGWQRTVDPKTQSEYAYLHGAVKNAEAITAGKKDKSELGIKAVGDYELEITLEKPTPYFEKLLSFSTFLPQRQDIVEKYGDKYAANSENAVYNGPFVLAEFDGPGTDTEWAYEKNDTYWDKDNVKLDKIKVSVVKSDATSLSLYEDGQVEDIKLNGELAQQMANSEDFVTDKEAGVRYLELNQADKDSPFKNENFRKAVAYSINREALATQILSDGSVAATGLVPTDVAEGPSSKKDFSEETKNKVGYDATKAKDYWEKAKKELGKDKFEINILSSDDDSTKKATEFIKGSLEDELDGLTVELSPVPFAVRLERSNSGDFSTVYGGWVADYADPSSFVDLFVTGSSYNRGKYSNAEYDKKIESASVTNVSDPEKRWQDMVDAENIIMEDMGMIPLIQSAEAHLRSPKIKNVVVHPAGARYDYKWAYKVK</sequence>
<dbReference type="KEGG" id="vte:BHY08_06845"/>
<dbReference type="EMBL" id="CP017267">
    <property type="protein sequence ID" value="APB31571.1"/>
    <property type="molecule type" value="Genomic_DNA"/>
</dbReference>
<dbReference type="FunFam" id="3.90.76.10:FF:000001">
    <property type="entry name" value="Oligopeptide ABC transporter substrate-binding protein"/>
    <property type="match status" value="1"/>
</dbReference>
<organism evidence="8 9">
    <name type="scientific">Vagococcus teuberi</name>
    <dbReference type="NCBI Taxonomy" id="519472"/>
    <lineage>
        <taxon>Bacteria</taxon>
        <taxon>Bacillati</taxon>
        <taxon>Bacillota</taxon>
        <taxon>Bacilli</taxon>
        <taxon>Lactobacillales</taxon>
        <taxon>Enterococcaceae</taxon>
        <taxon>Vagococcus</taxon>
    </lineage>
</organism>
<dbReference type="Gene3D" id="3.90.76.10">
    <property type="entry name" value="Dipeptide-binding Protein, Domain 1"/>
    <property type="match status" value="1"/>
</dbReference>
<keyword evidence="4 6" id="KW-0732">Signal</keyword>
<reference evidence="8 9" key="1">
    <citation type="submission" date="2016-09" db="EMBL/GenBank/DDBJ databases">
        <title>Vagococcus teuberi sp. nov., isolated from the Malian artisanal sour milk fene.</title>
        <authorList>
            <person name="Wullschleger S."/>
            <person name="Seifert C."/>
            <person name="Baumgartner S."/>
            <person name="Lacroix C."/>
            <person name="Bonfoh B."/>
            <person name="Stevens M.J."/>
            <person name="Meile L."/>
        </authorList>
    </citation>
    <scope>NUCLEOTIDE SEQUENCE [LARGE SCALE GENOMIC DNA]</scope>
    <source>
        <strain evidence="8 9">DSM 21459</strain>
    </source>
</reference>
<proteinExistence type="inferred from homology"/>
<dbReference type="Pfam" id="PF00496">
    <property type="entry name" value="SBP_bac_5"/>
    <property type="match status" value="1"/>
</dbReference>
<dbReference type="RefSeq" id="WP_071457162.1">
    <property type="nucleotide sequence ID" value="NZ_CP017267.1"/>
</dbReference>
<dbReference type="PIRSF" id="PIRSF002741">
    <property type="entry name" value="MppA"/>
    <property type="match status" value="1"/>
</dbReference>
<dbReference type="STRING" id="519472.BHY08_06845"/>
<evidence type="ECO:0000313" key="9">
    <source>
        <dbReference type="Proteomes" id="UP000191200"/>
    </source>
</evidence>
<evidence type="ECO:0000259" key="7">
    <source>
        <dbReference type="Pfam" id="PF00496"/>
    </source>
</evidence>
<dbReference type="GO" id="GO:1904680">
    <property type="term" value="F:peptide transmembrane transporter activity"/>
    <property type="evidence" value="ECO:0007669"/>
    <property type="project" value="TreeGrafter"/>
</dbReference>
<dbReference type="OrthoDB" id="2255988at2"/>
<evidence type="ECO:0000256" key="5">
    <source>
        <dbReference type="ARBA" id="ARBA00022856"/>
    </source>
</evidence>
<dbReference type="InterPro" id="IPR030678">
    <property type="entry name" value="Peptide/Ni-bd"/>
</dbReference>
<dbReference type="InterPro" id="IPR039424">
    <property type="entry name" value="SBP_5"/>
</dbReference>
<dbReference type="InterPro" id="IPR000914">
    <property type="entry name" value="SBP_5_dom"/>
</dbReference>
<feature type="chain" id="PRO_5038851413" evidence="6">
    <location>
        <begin position="26"/>
        <end position="557"/>
    </location>
</feature>
<gene>
    <name evidence="8" type="ORF">BHY08_06845</name>
</gene>
<dbReference type="PANTHER" id="PTHR30290">
    <property type="entry name" value="PERIPLASMIC BINDING COMPONENT OF ABC TRANSPORTER"/>
    <property type="match status" value="1"/>
</dbReference>
<name>A0A1J0A6K4_9ENTE</name>
<comment type="similarity">
    <text evidence="2">Belongs to the bacterial solute-binding protein 5 family.</text>
</comment>
<evidence type="ECO:0000256" key="4">
    <source>
        <dbReference type="ARBA" id="ARBA00022729"/>
    </source>
</evidence>
<evidence type="ECO:0000256" key="3">
    <source>
        <dbReference type="ARBA" id="ARBA00022448"/>
    </source>
</evidence>
<accession>A0A1J0A6K4</accession>
<evidence type="ECO:0000256" key="2">
    <source>
        <dbReference type="ARBA" id="ARBA00005695"/>
    </source>
</evidence>
<feature type="signal peptide" evidence="6">
    <location>
        <begin position="1"/>
        <end position="25"/>
    </location>
</feature>
<keyword evidence="5" id="KW-0653">Protein transport</keyword>
<evidence type="ECO:0000256" key="6">
    <source>
        <dbReference type="SAM" id="SignalP"/>
    </source>
</evidence>
<keyword evidence="3" id="KW-0813">Transport</keyword>
<dbReference type="GO" id="GO:0015833">
    <property type="term" value="P:peptide transport"/>
    <property type="evidence" value="ECO:0007669"/>
    <property type="project" value="UniProtKB-KW"/>
</dbReference>
<dbReference type="AlphaFoldDB" id="A0A1J0A6K4"/>
<dbReference type="Gene3D" id="3.40.190.10">
    <property type="entry name" value="Periplasmic binding protein-like II"/>
    <property type="match status" value="1"/>
</dbReference>
<dbReference type="FunFam" id="3.10.105.10:FF:000001">
    <property type="entry name" value="Oligopeptide ABC transporter, oligopeptide-binding protein"/>
    <property type="match status" value="1"/>
</dbReference>
<protein>
    <submittedName>
        <fullName evidence="8">Peptide ABC transporter substrate-binding protein</fullName>
    </submittedName>
</protein>
<evidence type="ECO:0000313" key="8">
    <source>
        <dbReference type="EMBL" id="APB31571.1"/>
    </source>
</evidence>
<dbReference type="SUPFAM" id="SSF53850">
    <property type="entry name" value="Periplasmic binding protein-like II"/>
    <property type="match status" value="1"/>
</dbReference>
<keyword evidence="9" id="KW-1185">Reference proteome</keyword>
<dbReference type="PROSITE" id="PS51257">
    <property type="entry name" value="PROKAR_LIPOPROTEIN"/>
    <property type="match status" value="1"/>
</dbReference>
<dbReference type="PANTHER" id="PTHR30290:SF10">
    <property type="entry name" value="PERIPLASMIC OLIGOPEPTIDE-BINDING PROTEIN-RELATED"/>
    <property type="match status" value="1"/>
</dbReference>
<dbReference type="GO" id="GO:0030288">
    <property type="term" value="C:outer membrane-bounded periplasmic space"/>
    <property type="evidence" value="ECO:0007669"/>
    <property type="project" value="UniProtKB-ARBA"/>
</dbReference>
<dbReference type="CDD" id="cd08504">
    <property type="entry name" value="PBP2_OppA"/>
    <property type="match status" value="1"/>
</dbReference>
<comment type="subcellular location">
    <subcellularLocation>
        <location evidence="1">Cell envelope</location>
    </subcellularLocation>
</comment>
<dbReference type="GO" id="GO:0043190">
    <property type="term" value="C:ATP-binding cassette (ABC) transporter complex"/>
    <property type="evidence" value="ECO:0007669"/>
    <property type="project" value="InterPro"/>
</dbReference>
<feature type="domain" description="Solute-binding protein family 5" evidence="7">
    <location>
        <begin position="87"/>
        <end position="475"/>
    </location>
</feature>
<evidence type="ECO:0000256" key="1">
    <source>
        <dbReference type="ARBA" id="ARBA00004196"/>
    </source>
</evidence>